<reference evidence="2" key="1">
    <citation type="submission" date="2016-10" db="EMBL/GenBank/DDBJ databases">
        <authorList>
            <person name="Varghese N."/>
            <person name="Submissions S."/>
        </authorList>
    </citation>
    <scope>NUCLEOTIDE SEQUENCE [LARGE SCALE GENOMIC DNA]</scope>
    <source>
        <strain evidence="2">JS21-1</strain>
    </source>
</reference>
<organism evidence="1 2">
    <name type="scientific">Sphingomonas palmae</name>
    <dbReference type="NCBI Taxonomy" id="1855283"/>
    <lineage>
        <taxon>Bacteria</taxon>
        <taxon>Pseudomonadati</taxon>
        <taxon>Pseudomonadota</taxon>
        <taxon>Alphaproteobacteria</taxon>
        <taxon>Sphingomonadales</taxon>
        <taxon>Sphingomonadaceae</taxon>
        <taxon>Sphingomonas</taxon>
    </lineage>
</organism>
<keyword evidence="2" id="KW-1185">Reference proteome</keyword>
<protein>
    <submittedName>
        <fullName evidence="1">Uncharacterized protein</fullName>
    </submittedName>
</protein>
<dbReference type="Proteomes" id="UP000199214">
    <property type="component" value="Unassembled WGS sequence"/>
</dbReference>
<name>A0A1H7J774_9SPHN</name>
<sequence length="73" mass="7943">MDVNYILGREQTSLYNAAHAQSAPARIAHEQLATAYGHLLAASSFPHRSSVSLSFRAAPTENEDRWADDGGSR</sequence>
<evidence type="ECO:0000313" key="2">
    <source>
        <dbReference type="Proteomes" id="UP000199214"/>
    </source>
</evidence>
<dbReference type="EMBL" id="FNZZ01000001">
    <property type="protein sequence ID" value="SEK70591.1"/>
    <property type="molecule type" value="Genomic_DNA"/>
</dbReference>
<proteinExistence type="predicted"/>
<evidence type="ECO:0000313" key="1">
    <source>
        <dbReference type="EMBL" id="SEK70591.1"/>
    </source>
</evidence>
<dbReference type="AlphaFoldDB" id="A0A1H7J774"/>
<accession>A0A1H7J774</accession>
<gene>
    <name evidence="1" type="ORF">SAMN05216382_0957</name>
</gene>